<gene>
    <name evidence="1" type="ORF">ANN_27018</name>
</gene>
<name>A0ABQ8RWX8_PERAM</name>
<evidence type="ECO:0000313" key="1">
    <source>
        <dbReference type="EMBL" id="KAJ4426209.1"/>
    </source>
</evidence>
<reference evidence="1 2" key="1">
    <citation type="journal article" date="2022" name="Allergy">
        <title>Genome assembly and annotation of Periplaneta americana reveal a comprehensive cockroach allergen profile.</title>
        <authorList>
            <person name="Wang L."/>
            <person name="Xiong Q."/>
            <person name="Saelim N."/>
            <person name="Wang L."/>
            <person name="Nong W."/>
            <person name="Wan A.T."/>
            <person name="Shi M."/>
            <person name="Liu X."/>
            <person name="Cao Q."/>
            <person name="Hui J.H.L."/>
            <person name="Sookrung N."/>
            <person name="Leung T.F."/>
            <person name="Tungtrongchitr A."/>
            <person name="Tsui S.K.W."/>
        </authorList>
    </citation>
    <scope>NUCLEOTIDE SEQUENCE [LARGE SCALE GENOMIC DNA]</scope>
    <source>
        <strain evidence="1">PWHHKU_190912</strain>
    </source>
</reference>
<keyword evidence="2" id="KW-1185">Reference proteome</keyword>
<accession>A0ABQ8RWX8</accession>
<comment type="caution">
    <text evidence="1">The sequence shown here is derived from an EMBL/GenBank/DDBJ whole genome shotgun (WGS) entry which is preliminary data.</text>
</comment>
<evidence type="ECO:0000313" key="2">
    <source>
        <dbReference type="Proteomes" id="UP001148838"/>
    </source>
</evidence>
<dbReference type="EMBL" id="JAJSOF020000040">
    <property type="protein sequence ID" value="KAJ4426209.1"/>
    <property type="molecule type" value="Genomic_DNA"/>
</dbReference>
<organism evidence="1 2">
    <name type="scientific">Periplaneta americana</name>
    <name type="common">American cockroach</name>
    <name type="synonym">Blatta americana</name>
    <dbReference type="NCBI Taxonomy" id="6978"/>
    <lineage>
        <taxon>Eukaryota</taxon>
        <taxon>Metazoa</taxon>
        <taxon>Ecdysozoa</taxon>
        <taxon>Arthropoda</taxon>
        <taxon>Hexapoda</taxon>
        <taxon>Insecta</taxon>
        <taxon>Pterygota</taxon>
        <taxon>Neoptera</taxon>
        <taxon>Polyneoptera</taxon>
        <taxon>Dictyoptera</taxon>
        <taxon>Blattodea</taxon>
        <taxon>Blattoidea</taxon>
        <taxon>Blattidae</taxon>
        <taxon>Blattinae</taxon>
        <taxon>Periplaneta</taxon>
    </lineage>
</organism>
<dbReference type="Proteomes" id="UP001148838">
    <property type="component" value="Unassembled WGS sequence"/>
</dbReference>
<proteinExistence type="predicted"/>
<protein>
    <submittedName>
        <fullName evidence="1">Uncharacterized protein</fullName>
    </submittedName>
</protein>
<sequence>MDLREVGYDDRDWIHLAQYRERWRVYVRAEMNLRHLSRVETRKGAYASTAGSLASWTDSLGLSPEYGARNTRERRTSIVVPLPSNSSQAANQEFSSKVKELRNKRKNWNRAVLANQLQKHFPNTPLMSGRGRSIYSGLRQDDSTVNIGFTNATQITPLTYDAQWVNLKLNALIHPRSILEENGDRSPSTPVIELPSP</sequence>